<protein>
    <submittedName>
        <fullName evidence="2">Uncharacterized protein</fullName>
    </submittedName>
</protein>
<proteinExistence type="predicted"/>
<keyword evidence="1" id="KW-0472">Membrane</keyword>
<dbReference type="EMBL" id="GISG01200374">
    <property type="protein sequence ID" value="MBA4658372.1"/>
    <property type="molecule type" value="Transcribed_RNA"/>
</dbReference>
<dbReference type="AlphaFoldDB" id="A0A7C9A388"/>
<reference evidence="2" key="2">
    <citation type="submission" date="2020-07" db="EMBL/GenBank/DDBJ databases">
        <authorList>
            <person name="Vera ALvarez R."/>
            <person name="Arias-Moreno D.M."/>
            <person name="Jimenez-Jacinto V."/>
            <person name="Jimenez-Bremont J.F."/>
            <person name="Swaminathan K."/>
            <person name="Moose S.P."/>
            <person name="Guerrero-Gonzalez M.L."/>
            <person name="Marino-Ramirez L."/>
            <person name="Landsman D."/>
            <person name="Rodriguez-Kessler M."/>
            <person name="Delgado-Sanchez P."/>
        </authorList>
    </citation>
    <scope>NUCLEOTIDE SEQUENCE</scope>
    <source>
        <tissue evidence="2">Cladode</tissue>
    </source>
</reference>
<evidence type="ECO:0000313" key="2">
    <source>
        <dbReference type="EMBL" id="MBA4658372.1"/>
    </source>
</evidence>
<reference evidence="2" key="1">
    <citation type="journal article" date="2013" name="J. Plant Res.">
        <title>Effect of fungi and light on seed germination of three Opuntia species from semiarid lands of central Mexico.</title>
        <authorList>
            <person name="Delgado-Sanchez P."/>
            <person name="Jimenez-Bremont J.F."/>
            <person name="Guerrero-Gonzalez Mde L."/>
            <person name="Flores J."/>
        </authorList>
    </citation>
    <scope>NUCLEOTIDE SEQUENCE</scope>
    <source>
        <tissue evidence="2">Cladode</tissue>
    </source>
</reference>
<organism evidence="2">
    <name type="scientific">Opuntia streptacantha</name>
    <name type="common">Prickly pear cactus</name>
    <name type="synonym">Opuntia cardona</name>
    <dbReference type="NCBI Taxonomy" id="393608"/>
    <lineage>
        <taxon>Eukaryota</taxon>
        <taxon>Viridiplantae</taxon>
        <taxon>Streptophyta</taxon>
        <taxon>Embryophyta</taxon>
        <taxon>Tracheophyta</taxon>
        <taxon>Spermatophyta</taxon>
        <taxon>Magnoliopsida</taxon>
        <taxon>eudicotyledons</taxon>
        <taxon>Gunneridae</taxon>
        <taxon>Pentapetalae</taxon>
        <taxon>Caryophyllales</taxon>
        <taxon>Cactineae</taxon>
        <taxon>Cactaceae</taxon>
        <taxon>Opuntioideae</taxon>
        <taxon>Opuntia</taxon>
    </lineage>
</organism>
<keyword evidence="1" id="KW-1133">Transmembrane helix</keyword>
<keyword evidence="1" id="KW-0812">Transmembrane</keyword>
<evidence type="ECO:0000256" key="1">
    <source>
        <dbReference type="SAM" id="Phobius"/>
    </source>
</evidence>
<feature type="transmembrane region" description="Helical" evidence="1">
    <location>
        <begin position="12"/>
        <end position="32"/>
    </location>
</feature>
<accession>A0A7C9A388</accession>
<name>A0A7C9A388_OPUST</name>
<sequence length="106" mass="12402">MVLAKSTFFTNSFHLASSFFFSTSVFNLNCLLQVYRIQTTMSSSLAKTHYLYKRNKPFQVYQVMILWFRSIKGRTQLSFIQCVLGFNACITSFLKRTDYTISCIFL</sequence>